<accession>A0A6J4Q4K5</accession>
<evidence type="ECO:0000256" key="4">
    <source>
        <dbReference type="ARBA" id="ARBA00035244"/>
    </source>
</evidence>
<evidence type="ECO:0000256" key="3">
    <source>
        <dbReference type="ARBA" id="ARBA00023274"/>
    </source>
</evidence>
<comment type="similarity">
    <text evidence="1 5">Belongs to the universal ribosomal protein uL4 family.</text>
</comment>
<comment type="function">
    <text evidence="5">One of the primary rRNA binding proteins, this protein initially binds near the 5'-end of the 23S rRNA. It is important during the early stages of 50S assembly. It makes multiple contacts with different domains of the 23S rRNA in the assembled 50S subunit and ribosome.</text>
</comment>
<dbReference type="InterPro" id="IPR013005">
    <property type="entry name" value="Ribosomal_uL4-like"/>
</dbReference>
<evidence type="ECO:0000256" key="1">
    <source>
        <dbReference type="ARBA" id="ARBA00010528"/>
    </source>
</evidence>
<dbReference type="GO" id="GO:0019843">
    <property type="term" value="F:rRNA binding"/>
    <property type="evidence" value="ECO:0007669"/>
    <property type="project" value="UniProtKB-UniRule"/>
</dbReference>
<organism evidence="7">
    <name type="scientific">uncultured Pyrinomonadaceae bacterium</name>
    <dbReference type="NCBI Taxonomy" id="2283094"/>
    <lineage>
        <taxon>Bacteria</taxon>
        <taxon>Pseudomonadati</taxon>
        <taxon>Acidobacteriota</taxon>
        <taxon>Blastocatellia</taxon>
        <taxon>Blastocatellales</taxon>
        <taxon>Pyrinomonadaceae</taxon>
        <taxon>environmental samples</taxon>
    </lineage>
</organism>
<keyword evidence="5" id="KW-0694">RNA-binding</keyword>
<dbReference type="SUPFAM" id="SSF52166">
    <property type="entry name" value="Ribosomal protein L4"/>
    <property type="match status" value="1"/>
</dbReference>
<dbReference type="NCBIfam" id="TIGR03953">
    <property type="entry name" value="rplD_bact"/>
    <property type="match status" value="1"/>
</dbReference>
<comment type="function">
    <text evidence="5">Forms part of the polypeptide exit tunnel.</text>
</comment>
<keyword evidence="3 5" id="KW-0687">Ribonucleoprotein</keyword>
<dbReference type="Pfam" id="PF00573">
    <property type="entry name" value="Ribosomal_L4"/>
    <property type="match status" value="1"/>
</dbReference>
<dbReference type="GO" id="GO:0006412">
    <property type="term" value="P:translation"/>
    <property type="evidence" value="ECO:0007669"/>
    <property type="project" value="UniProtKB-UniRule"/>
</dbReference>
<sequence>MATVKVRNLKNKEVGDVELSDAIFGVELNESLIHAAVRNYLANRRQGTSATKTRGNVSGSGRKLWKQKGTGRARIASLRSPLWKGGGNVHGPQPRDWSYKMPKKMRRGALRSALSERLREGNLIVIDDFSFENPKTKGFLGAMSDLGFDSNKKATKTLIVDSLDNSNLVLASRNVQKTKVTNGYGLNVYDIIYHEKLLISKSAIEEINQLLDPNREKGETEIEAQIEGATTHETKPKRKSSAKKKTNEEEAAE</sequence>
<name>A0A6J4Q4K5_9BACT</name>
<keyword evidence="5" id="KW-0699">rRNA-binding</keyword>
<dbReference type="PANTHER" id="PTHR10746">
    <property type="entry name" value="50S RIBOSOMAL PROTEIN L4"/>
    <property type="match status" value="1"/>
</dbReference>
<evidence type="ECO:0000313" key="7">
    <source>
        <dbReference type="EMBL" id="CAA9433191.1"/>
    </source>
</evidence>
<gene>
    <name evidence="5" type="primary">rplD</name>
    <name evidence="7" type="ORF">AVDCRST_MAG74-3880</name>
</gene>
<protein>
    <recommendedName>
        <fullName evidence="4 5">Large ribosomal subunit protein uL4</fullName>
    </recommendedName>
</protein>
<evidence type="ECO:0000256" key="2">
    <source>
        <dbReference type="ARBA" id="ARBA00022980"/>
    </source>
</evidence>
<reference evidence="7" key="1">
    <citation type="submission" date="2020-02" db="EMBL/GenBank/DDBJ databases">
        <authorList>
            <person name="Meier V. D."/>
        </authorList>
    </citation>
    <scope>NUCLEOTIDE SEQUENCE</scope>
    <source>
        <strain evidence="7">AVDCRST_MAG74</strain>
    </source>
</reference>
<dbReference type="GO" id="GO:0005840">
    <property type="term" value="C:ribosome"/>
    <property type="evidence" value="ECO:0007669"/>
    <property type="project" value="UniProtKB-KW"/>
</dbReference>
<dbReference type="GO" id="GO:0003735">
    <property type="term" value="F:structural constituent of ribosome"/>
    <property type="evidence" value="ECO:0007669"/>
    <property type="project" value="InterPro"/>
</dbReference>
<dbReference type="AlphaFoldDB" id="A0A6J4Q4K5"/>
<dbReference type="HAMAP" id="MF_01328_B">
    <property type="entry name" value="Ribosomal_uL4_B"/>
    <property type="match status" value="1"/>
</dbReference>
<comment type="subunit">
    <text evidence="5">Part of the 50S ribosomal subunit.</text>
</comment>
<evidence type="ECO:0000256" key="5">
    <source>
        <dbReference type="HAMAP-Rule" id="MF_01328"/>
    </source>
</evidence>
<dbReference type="InterPro" id="IPR002136">
    <property type="entry name" value="Ribosomal_uL4"/>
</dbReference>
<dbReference type="EMBL" id="CADCUR010000315">
    <property type="protein sequence ID" value="CAA9433191.1"/>
    <property type="molecule type" value="Genomic_DNA"/>
</dbReference>
<dbReference type="PANTHER" id="PTHR10746:SF6">
    <property type="entry name" value="LARGE RIBOSOMAL SUBUNIT PROTEIN UL4M"/>
    <property type="match status" value="1"/>
</dbReference>
<dbReference type="GO" id="GO:1990904">
    <property type="term" value="C:ribonucleoprotein complex"/>
    <property type="evidence" value="ECO:0007669"/>
    <property type="project" value="UniProtKB-KW"/>
</dbReference>
<keyword evidence="2 5" id="KW-0689">Ribosomal protein</keyword>
<feature type="region of interest" description="Disordered" evidence="6">
    <location>
        <begin position="214"/>
        <end position="253"/>
    </location>
</feature>
<evidence type="ECO:0000256" key="6">
    <source>
        <dbReference type="SAM" id="MobiDB-lite"/>
    </source>
</evidence>
<proteinExistence type="inferred from homology"/>
<dbReference type="InterPro" id="IPR023574">
    <property type="entry name" value="Ribosomal_uL4_dom_sf"/>
</dbReference>
<dbReference type="Gene3D" id="3.40.1370.10">
    <property type="match status" value="1"/>
</dbReference>
<feature type="compositionally biased region" description="Basic residues" evidence="6">
    <location>
        <begin position="235"/>
        <end position="244"/>
    </location>
</feature>